<dbReference type="Pfam" id="PF14534">
    <property type="entry name" value="DUF4440"/>
    <property type="match status" value="1"/>
</dbReference>
<evidence type="ECO:0000313" key="4">
    <source>
        <dbReference type="WBParaSite" id="PgR106_g030_t02"/>
    </source>
</evidence>
<dbReference type="SUPFAM" id="SSF54427">
    <property type="entry name" value="NTF2-like"/>
    <property type="match status" value="1"/>
</dbReference>
<name>A0A915CAW1_PARUN</name>
<feature type="domain" description="DUF4440" evidence="1">
    <location>
        <begin position="8"/>
        <end position="110"/>
    </location>
</feature>
<sequence length="120" mass="13437">MSVAEFQKLHDELGALRRAGKEEEALKHCTDDCYFMSPLKASYSVKEALEVAKSPKIQEFSKAESTVTVDDVKVSGDFAGDRGHFVIKHDGEKKGSYLAIWKKEGSSWKMAALCFNFQLE</sequence>
<dbReference type="Gene3D" id="3.10.450.50">
    <property type="match status" value="1"/>
</dbReference>
<accession>A0A915CAW1</accession>
<dbReference type="WBParaSite" id="PgR106_g030_t02">
    <property type="protein sequence ID" value="PgR106_g030_t02"/>
    <property type="gene ID" value="PgR106_g030"/>
</dbReference>
<dbReference type="AlphaFoldDB" id="A0A915CAW1"/>
<evidence type="ECO:0000313" key="2">
    <source>
        <dbReference type="Proteomes" id="UP000887569"/>
    </source>
</evidence>
<dbReference type="WBParaSite" id="PgR106_g030_t01">
    <property type="protein sequence ID" value="PgR106_g030_t01"/>
    <property type="gene ID" value="PgR106_g030"/>
</dbReference>
<evidence type="ECO:0000259" key="1">
    <source>
        <dbReference type="Pfam" id="PF14534"/>
    </source>
</evidence>
<proteinExistence type="predicted"/>
<reference evidence="3 4" key="1">
    <citation type="submission" date="2022-11" db="UniProtKB">
        <authorList>
            <consortium name="WormBaseParasite"/>
        </authorList>
    </citation>
    <scope>IDENTIFICATION</scope>
</reference>
<dbReference type="Proteomes" id="UP000887569">
    <property type="component" value="Unplaced"/>
</dbReference>
<keyword evidence="2" id="KW-1185">Reference proteome</keyword>
<evidence type="ECO:0000313" key="3">
    <source>
        <dbReference type="WBParaSite" id="PgR106_g030_t01"/>
    </source>
</evidence>
<organism evidence="2 4">
    <name type="scientific">Parascaris univalens</name>
    <name type="common">Nematode worm</name>
    <dbReference type="NCBI Taxonomy" id="6257"/>
    <lineage>
        <taxon>Eukaryota</taxon>
        <taxon>Metazoa</taxon>
        <taxon>Ecdysozoa</taxon>
        <taxon>Nematoda</taxon>
        <taxon>Chromadorea</taxon>
        <taxon>Rhabditida</taxon>
        <taxon>Spirurina</taxon>
        <taxon>Ascaridomorpha</taxon>
        <taxon>Ascaridoidea</taxon>
        <taxon>Ascarididae</taxon>
        <taxon>Parascaris</taxon>
    </lineage>
</organism>
<dbReference type="InterPro" id="IPR027843">
    <property type="entry name" value="DUF4440"/>
</dbReference>
<dbReference type="InterPro" id="IPR032710">
    <property type="entry name" value="NTF2-like_dom_sf"/>
</dbReference>
<protein>
    <submittedName>
        <fullName evidence="3 4">DUF4440 domain-containing protein</fullName>
    </submittedName>
</protein>